<evidence type="ECO:0000256" key="2">
    <source>
        <dbReference type="RuleBase" id="RU369043"/>
    </source>
</evidence>
<organism evidence="4 5">
    <name type="scientific">Camellia sinensis var. sinensis</name>
    <name type="common">China tea</name>
    <dbReference type="NCBI Taxonomy" id="542762"/>
    <lineage>
        <taxon>Eukaryota</taxon>
        <taxon>Viridiplantae</taxon>
        <taxon>Streptophyta</taxon>
        <taxon>Embryophyta</taxon>
        <taxon>Tracheophyta</taxon>
        <taxon>Spermatophyta</taxon>
        <taxon>Magnoliopsida</taxon>
        <taxon>eudicotyledons</taxon>
        <taxon>Gunneridae</taxon>
        <taxon>Pentapetalae</taxon>
        <taxon>asterids</taxon>
        <taxon>Ericales</taxon>
        <taxon>Theaceae</taxon>
        <taxon>Camellia</taxon>
    </lineage>
</organism>
<dbReference type="InterPro" id="IPR040217">
    <property type="entry name" value="ACR1-12"/>
</dbReference>
<dbReference type="EMBL" id="SDRB02013506">
    <property type="protein sequence ID" value="THF94817.1"/>
    <property type="molecule type" value="Genomic_DNA"/>
</dbReference>
<dbReference type="GO" id="GO:0016597">
    <property type="term" value="F:amino acid binding"/>
    <property type="evidence" value="ECO:0007669"/>
    <property type="project" value="UniProtKB-UniRule"/>
</dbReference>
<feature type="region of interest" description="Disordered" evidence="3">
    <location>
        <begin position="1"/>
        <end position="20"/>
    </location>
</feature>
<keyword evidence="1 2" id="KW-0677">Repeat</keyword>
<dbReference type="PANTHER" id="PTHR31096">
    <property type="entry name" value="ACT DOMAIN-CONTAINING PROTEIN ACR4-RELATED"/>
    <property type="match status" value="1"/>
</dbReference>
<evidence type="ECO:0000256" key="3">
    <source>
        <dbReference type="SAM" id="MobiDB-lite"/>
    </source>
</evidence>
<dbReference type="PANTHER" id="PTHR31096:SF16">
    <property type="entry name" value="ACT DOMAIN-CONTAINING PROTEIN ACR11"/>
    <property type="match status" value="1"/>
</dbReference>
<dbReference type="AlphaFoldDB" id="A0A4S4CYR7"/>
<name>A0A4S4CYR7_CAMSN</name>
<dbReference type="GO" id="GO:0009570">
    <property type="term" value="C:chloroplast stroma"/>
    <property type="evidence" value="ECO:0007669"/>
    <property type="project" value="TreeGrafter"/>
</dbReference>
<comment type="caution">
    <text evidence="4">The sequence shown here is derived from an EMBL/GenBank/DDBJ whole genome shotgun (WGS) entry which is preliminary data.</text>
</comment>
<comment type="function">
    <text evidence="2">Binds amino acids.</text>
</comment>
<accession>A0A4S4CYR7</accession>
<proteinExistence type="predicted"/>
<sequence length="133" mass="14906">MLQAQHSASVYKDTYDEDRHRASRALDATRRQKRAHATNVDVDVATHINIYNDGPDRSLLCVETADRPGLLVDLVKITTDINVAVESGEFDTEGLLAKAKLHVSYRGKAVTKPLQQVNQDMTEHYDCLTKELV</sequence>
<evidence type="ECO:0000256" key="1">
    <source>
        <dbReference type="ARBA" id="ARBA00022737"/>
    </source>
</evidence>
<dbReference type="Proteomes" id="UP000306102">
    <property type="component" value="Unassembled WGS sequence"/>
</dbReference>
<protein>
    <recommendedName>
        <fullName evidence="2">ACT domain-containing protein ACR</fullName>
    </recommendedName>
    <alternativeName>
        <fullName evidence="2">Protein ACT DOMAIN REPEATS</fullName>
    </alternativeName>
</protein>
<evidence type="ECO:0000313" key="4">
    <source>
        <dbReference type="EMBL" id="THF94817.1"/>
    </source>
</evidence>
<reference evidence="4 5" key="1">
    <citation type="journal article" date="2018" name="Proc. Natl. Acad. Sci. U.S.A.">
        <title>Draft genome sequence of Camellia sinensis var. sinensis provides insights into the evolution of the tea genome and tea quality.</title>
        <authorList>
            <person name="Wei C."/>
            <person name="Yang H."/>
            <person name="Wang S."/>
            <person name="Zhao J."/>
            <person name="Liu C."/>
            <person name="Gao L."/>
            <person name="Xia E."/>
            <person name="Lu Y."/>
            <person name="Tai Y."/>
            <person name="She G."/>
            <person name="Sun J."/>
            <person name="Cao H."/>
            <person name="Tong W."/>
            <person name="Gao Q."/>
            <person name="Li Y."/>
            <person name="Deng W."/>
            <person name="Jiang X."/>
            <person name="Wang W."/>
            <person name="Chen Q."/>
            <person name="Zhang S."/>
            <person name="Li H."/>
            <person name="Wu J."/>
            <person name="Wang P."/>
            <person name="Li P."/>
            <person name="Shi C."/>
            <person name="Zheng F."/>
            <person name="Jian J."/>
            <person name="Huang B."/>
            <person name="Shan D."/>
            <person name="Shi M."/>
            <person name="Fang C."/>
            <person name="Yue Y."/>
            <person name="Li F."/>
            <person name="Li D."/>
            <person name="Wei S."/>
            <person name="Han B."/>
            <person name="Jiang C."/>
            <person name="Yin Y."/>
            <person name="Xia T."/>
            <person name="Zhang Z."/>
            <person name="Bennetzen J.L."/>
            <person name="Zhao S."/>
            <person name="Wan X."/>
        </authorList>
    </citation>
    <scope>NUCLEOTIDE SEQUENCE [LARGE SCALE GENOMIC DNA]</scope>
    <source>
        <strain evidence="5">cv. Shuchazao</strain>
        <tissue evidence="4">Leaf</tissue>
    </source>
</reference>
<gene>
    <name evidence="4" type="ORF">TEA_009534</name>
</gene>
<dbReference type="GO" id="GO:0009535">
    <property type="term" value="C:chloroplast thylakoid membrane"/>
    <property type="evidence" value="ECO:0007669"/>
    <property type="project" value="TreeGrafter"/>
</dbReference>
<evidence type="ECO:0000313" key="5">
    <source>
        <dbReference type="Proteomes" id="UP000306102"/>
    </source>
</evidence>
<keyword evidence="5" id="KW-1185">Reference proteome</keyword>